<gene>
    <name evidence="1" type="ORF">CHLNCDRAFT_139277</name>
</gene>
<keyword evidence="2" id="KW-1185">Reference proteome</keyword>
<evidence type="ECO:0000313" key="1">
    <source>
        <dbReference type="EMBL" id="EFN52057.1"/>
    </source>
</evidence>
<sequence>MAEACKAYAEAWGLSGCSLEVSELQGYDDRNWRLTDAEGKSWVLKGDGFTLRVAGEDGQVHAVRLLSWMPGSLLVDVAQSSALYRE</sequence>
<dbReference type="KEGG" id="cvr:CHLNCDRAFT_139277"/>
<accession>E1ZPX8</accession>
<name>E1ZPX8_CHLVA</name>
<organism evidence="2">
    <name type="scientific">Chlorella variabilis</name>
    <name type="common">Green alga</name>
    <dbReference type="NCBI Taxonomy" id="554065"/>
    <lineage>
        <taxon>Eukaryota</taxon>
        <taxon>Viridiplantae</taxon>
        <taxon>Chlorophyta</taxon>
        <taxon>core chlorophytes</taxon>
        <taxon>Trebouxiophyceae</taxon>
        <taxon>Chlorellales</taxon>
        <taxon>Chlorellaceae</taxon>
        <taxon>Chlorella clade</taxon>
        <taxon>Chlorella</taxon>
    </lineage>
</organism>
<dbReference type="RefSeq" id="XP_005844159.1">
    <property type="nucleotide sequence ID" value="XM_005844097.1"/>
</dbReference>
<dbReference type="InParanoid" id="E1ZPX8"/>
<dbReference type="GeneID" id="17351614"/>
<protein>
    <submittedName>
        <fullName evidence="1">Uncharacterized protein</fullName>
    </submittedName>
</protein>
<dbReference type="EMBL" id="GL433858">
    <property type="protein sequence ID" value="EFN52057.1"/>
    <property type="molecule type" value="Genomic_DNA"/>
</dbReference>
<dbReference type="AlphaFoldDB" id="E1ZPX8"/>
<dbReference type="Proteomes" id="UP000008141">
    <property type="component" value="Unassembled WGS sequence"/>
</dbReference>
<dbReference type="OrthoDB" id="9973935at2759"/>
<reference evidence="1 2" key="1">
    <citation type="journal article" date="2010" name="Plant Cell">
        <title>The Chlorella variabilis NC64A genome reveals adaptation to photosymbiosis, coevolution with viruses, and cryptic sex.</title>
        <authorList>
            <person name="Blanc G."/>
            <person name="Duncan G."/>
            <person name="Agarkova I."/>
            <person name="Borodovsky M."/>
            <person name="Gurnon J."/>
            <person name="Kuo A."/>
            <person name="Lindquist E."/>
            <person name="Lucas S."/>
            <person name="Pangilinan J."/>
            <person name="Polle J."/>
            <person name="Salamov A."/>
            <person name="Terry A."/>
            <person name="Yamada T."/>
            <person name="Dunigan D.D."/>
            <person name="Grigoriev I.V."/>
            <person name="Claverie J.M."/>
            <person name="Van Etten J.L."/>
        </authorList>
    </citation>
    <scope>NUCLEOTIDE SEQUENCE [LARGE SCALE GENOMIC DNA]</scope>
    <source>
        <strain evidence="1 2">NC64A</strain>
    </source>
</reference>
<proteinExistence type="predicted"/>
<evidence type="ECO:0000313" key="2">
    <source>
        <dbReference type="Proteomes" id="UP000008141"/>
    </source>
</evidence>